<dbReference type="PANTHER" id="PTHR33133">
    <property type="entry name" value="OS08G0107100 PROTEIN-RELATED"/>
    <property type="match status" value="1"/>
</dbReference>
<name>A0A5N6RV19_9ROSI</name>
<gene>
    <name evidence="2" type="ORF">FH972_019994</name>
</gene>
<keyword evidence="1" id="KW-1133">Transmembrane helix</keyword>
<evidence type="ECO:0000313" key="2">
    <source>
        <dbReference type="EMBL" id="KAE8125160.1"/>
    </source>
</evidence>
<dbReference type="Proteomes" id="UP000327013">
    <property type="component" value="Chromosome 8"/>
</dbReference>
<sequence>MKMITYRNQEDLQFLGFFGICKESFKIIISCKKIFSLITLTLILPSSTALISQINISQLLYSDILKYKNKLNHTEKNSPNYAKFLSITSSESTAFTIFSALNIAFFLILDILVTSAVIYTTACIYSAIEITFKKIISVSPKVWKRLAITYICSLCIAFSYLIVGGALLLLWVFFVGVGKVSGVIFLLLLIPYVIGFLYLILVYQLACVVSVLEDYGFKAMIKSNELIKGKIIVSICFCFLKELCMLGTEEVLENFAASDINNKLLSIVLRTGVRMLCLFSQFLLGLFGYVFQTVIYFVCKSYHHENIDRNSLAERLDGFLGGHVPTKAEGVPNRGRFICCIVK</sequence>
<keyword evidence="1" id="KW-0472">Membrane</keyword>
<feature type="transmembrane region" description="Helical" evidence="1">
    <location>
        <begin position="183"/>
        <end position="212"/>
    </location>
</feature>
<dbReference type="AlphaFoldDB" id="A0A5N6RV19"/>
<feature type="transmembrane region" description="Helical" evidence="1">
    <location>
        <begin position="34"/>
        <end position="56"/>
    </location>
</feature>
<dbReference type="PANTHER" id="PTHR33133:SF5">
    <property type="entry name" value="OS08G0107100 PROTEIN"/>
    <property type="match status" value="1"/>
</dbReference>
<reference evidence="2 3" key="1">
    <citation type="submission" date="2019-06" db="EMBL/GenBank/DDBJ databases">
        <title>A chromosomal-level reference genome of Carpinus fangiana (Coryloideae, Betulaceae).</title>
        <authorList>
            <person name="Yang X."/>
            <person name="Wang Z."/>
            <person name="Zhang L."/>
            <person name="Hao G."/>
            <person name="Liu J."/>
            <person name="Yang Y."/>
        </authorList>
    </citation>
    <scope>NUCLEOTIDE SEQUENCE [LARGE SCALE GENOMIC DNA]</scope>
    <source>
        <strain evidence="2">Cfa_2016G</strain>
        <tissue evidence="2">Leaf</tissue>
    </source>
</reference>
<keyword evidence="1" id="KW-0812">Transmembrane</keyword>
<proteinExistence type="predicted"/>
<organism evidence="2 3">
    <name type="scientific">Carpinus fangiana</name>
    <dbReference type="NCBI Taxonomy" id="176857"/>
    <lineage>
        <taxon>Eukaryota</taxon>
        <taxon>Viridiplantae</taxon>
        <taxon>Streptophyta</taxon>
        <taxon>Embryophyta</taxon>
        <taxon>Tracheophyta</taxon>
        <taxon>Spermatophyta</taxon>
        <taxon>Magnoliopsida</taxon>
        <taxon>eudicotyledons</taxon>
        <taxon>Gunneridae</taxon>
        <taxon>Pentapetalae</taxon>
        <taxon>rosids</taxon>
        <taxon>fabids</taxon>
        <taxon>Fagales</taxon>
        <taxon>Betulaceae</taxon>
        <taxon>Carpinus</taxon>
    </lineage>
</organism>
<evidence type="ECO:0000313" key="3">
    <source>
        <dbReference type="Proteomes" id="UP000327013"/>
    </source>
</evidence>
<dbReference type="EMBL" id="CM017328">
    <property type="protein sequence ID" value="KAE8125160.1"/>
    <property type="molecule type" value="Genomic_DNA"/>
</dbReference>
<evidence type="ECO:0000256" key="1">
    <source>
        <dbReference type="SAM" id="Phobius"/>
    </source>
</evidence>
<evidence type="ECO:0008006" key="4">
    <source>
        <dbReference type="Google" id="ProtNLM"/>
    </source>
</evidence>
<dbReference type="OrthoDB" id="1908649at2759"/>
<feature type="transmembrane region" description="Helical" evidence="1">
    <location>
        <begin position="103"/>
        <end position="128"/>
    </location>
</feature>
<keyword evidence="3" id="KW-1185">Reference proteome</keyword>
<accession>A0A5N6RV19</accession>
<feature type="transmembrane region" description="Helical" evidence="1">
    <location>
        <begin position="276"/>
        <end position="298"/>
    </location>
</feature>
<protein>
    <recommendedName>
        <fullName evidence="4">Transmembrane protein</fullName>
    </recommendedName>
</protein>
<feature type="transmembrane region" description="Helical" evidence="1">
    <location>
        <begin position="148"/>
        <end position="177"/>
    </location>
</feature>